<gene>
    <name evidence="1" type="primary">8</name>
    <name evidence="1" type="ORF">PBI_MUDDY_8</name>
</gene>
<sequence length="198" mass="20500">MSGNNGGGKGPDAGAGNGGGGEGNGGGGEGFKPVTFSTQEEMNAAFADRAQRAAAQAKQEVLKGLPEGVSLDDVLAGFNAHKQAEDAKKDEVTKEREAREAAERKLQAIEQAQQLRTKAGEIAKEFKVGDTPIPAELLRGGNEDELKAHAEAIKAFIEPLVGPRGPRHNPDQGNNGGGKEPAGDWLRDTFFGGAVSTG</sequence>
<name>A0ACD4QA23_9CAUD</name>
<organism evidence="1 2">
    <name type="scientific">Mycobacterium phage Muddy</name>
    <dbReference type="NCBI Taxonomy" id="1340829"/>
    <lineage>
        <taxon>Viruses</taxon>
        <taxon>Duplodnaviria</taxon>
        <taxon>Heunggongvirae</taxon>
        <taxon>Uroviricota</taxon>
        <taxon>Caudoviricetes</taxon>
        <taxon>Mapvirus</taxon>
        <taxon>Mapvirus muddy</taxon>
    </lineage>
</organism>
<dbReference type="EMBL" id="KF024728">
    <property type="protein sequence ID" value="WEV84052.1"/>
    <property type="molecule type" value="Genomic_DNA"/>
</dbReference>
<evidence type="ECO:0000313" key="1">
    <source>
        <dbReference type="EMBL" id="WEV84052.1"/>
    </source>
</evidence>
<dbReference type="Proteomes" id="UP000015553">
    <property type="component" value="Segment"/>
</dbReference>
<accession>A0ACD4QA23</accession>
<protein>
    <submittedName>
        <fullName evidence="1">Scaffolding protein</fullName>
    </submittedName>
</protein>
<reference evidence="1" key="1">
    <citation type="submission" date="2013-05" db="EMBL/GenBank/DDBJ databases">
        <authorList>
            <person name="Govender V.S."/>
            <person name="Mchunu L.V."/>
            <person name="Naicker R.N."/>
            <person name="Sha K.I."/>
            <person name="Zinyembe F."/>
            <person name="Pillay B."/>
            <person name="Larsen M.H."/>
            <person name="Rubin E.J."/>
            <person name="Kasprowicz V.O."/>
            <person name="Bishai W.R."/>
            <person name="Bowman C.A."/>
            <person name="Russell D.A."/>
            <person name="Jacobs-Sera D."/>
            <person name="Hendrix R.W."/>
            <person name="Hatfull G.F."/>
        </authorList>
    </citation>
    <scope>NUCLEOTIDE SEQUENCE</scope>
</reference>
<evidence type="ECO:0000313" key="2">
    <source>
        <dbReference type="Proteomes" id="UP000015553"/>
    </source>
</evidence>
<proteinExistence type="predicted"/>
<keyword evidence="2" id="KW-1185">Reference proteome</keyword>